<feature type="region of interest" description="Disordered" evidence="1">
    <location>
        <begin position="49"/>
        <end position="75"/>
    </location>
</feature>
<proteinExistence type="predicted"/>
<dbReference type="Proteomes" id="UP000001292">
    <property type="component" value="Unassembled WGS sequence"/>
</dbReference>
<name>B4HMC8_DROSE</name>
<sequence>MASRLRQHHKGSARHCQPVATVPTSVLSQGGTKSVASLWSFHALYRTREDRRHPKLAERHSSSRKGERGRRGEKAFSCRRASFGKTLNKILTNS</sequence>
<accession>B4HMC8</accession>
<dbReference type="EMBL" id="CH480816">
    <property type="protein sequence ID" value="EDW47205.1"/>
    <property type="molecule type" value="Genomic_DNA"/>
</dbReference>
<dbReference type="AlphaFoldDB" id="B4HMC8"/>
<organism evidence="3">
    <name type="scientific">Drosophila sechellia</name>
    <name type="common">Fruit fly</name>
    <dbReference type="NCBI Taxonomy" id="7238"/>
    <lineage>
        <taxon>Eukaryota</taxon>
        <taxon>Metazoa</taxon>
        <taxon>Ecdysozoa</taxon>
        <taxon>Arthropoda</taxon>
        <taxon>Hexapoda</taxon>
        <taxon>Insecta</taxon>
        <taxon>Pterygota</taxon>
        <taxon>Neoptera</taxon>
        <taxon>Endopterygota</taxon>
        <taxon>Diptera</taxon>
        <taxon>Brachycera</taxon>
        <taxon>Muscomorpha</taxon>
        <taxon>Ephydroidea</taxon>
        <taxon>Drosophilidae</taxon>
        <taxon>Drosophila</taxon>
        <taxon>Sophophora</taxon>
    </lineage>
</organism>
<protein>
    <submittedName>
        <fullName evidence="2">GM20551</fullName>
    </submittedName>
</protein>
<gene>
    <name evidence="2" type="primary">Dsec\GM20551</name>
    <name evidence="2" type="ORF">Dsec_GM20551</name>
</gene>
<dbReference type="HOGENOM" id="CLU_2388556_0_0_1"/>
<evidence type="ECO:0000313" key="2">
    <source>
        <dbReference type="EMBL" id="EDW47205.1"/>
    </source>
</evidence>
<reference evidence="2 3" key="1">
    <citation type="journal article" date="2007" name="Nature">
        <title>Evolution of genes and genomes on the Drosophila phylogeny.</title>
        <authorList>
            <consortium name="Drosophila 12 Genomes Consortium"/>
            <person name="Clark A.G."/>
            <person name="Eisen M.B."/>
            <person name="Smith D.R."/>
            <person name="Bergman C.M."/>
            <person name="Oliver B."/>
            <person name="Markow T.A."/>
            <person name="Kaufman T.C."/>
            <person name="Kellis M."/>
            <person name="Gelbart W."/>
            <person name="Iyer V.N."/>
            <person name="Pollard D.A."/>
            <person name="Sackton T.B."/>
            <person name="Larracuente A.M."/>
            <person name="Singh N.D."/>
            <person name="Abad J.P."/>
            <person name="Abt D.N."/>
            <person name="Adryan B."/>
            <person name="Aguade M."/>
            <person name="Akashi H."/>
            <person name="Anderson W.W."/>
            <person name="Aquadro C.F."/>
            <person name="Ardell D.H."/>
            <person name="Arguello R."/>
            <person name="Artieri C.G."/>
            <person name="Barbash D.A."/>
            <person name="Barker D."/>
            <person name="Barsanti P."/>
            <person name="Batterham P."/>
            <person name="Batzoglou S."/>
            <person name="Begun D."/>
            <person name="Bhutkar A."/>
            <person name="Blanco E."/>
            <person name="Bosak S.A."/>
            <person name="Bradley R.K."/>
            <person name="Brand A.D."/>
            <person name="Brent M.R."/>
            <person name="Brooks A.N."/>
            <person name="Brown R.H."/>
            <person name="Butlin R.K."/>
            <person name="Caggese C."/>
            <person name="Calvi B.R."/>
            <person name="Bernardo de Carvalho A."/>
            <person name="Caspi A."/>
            <person name="Castrezana S."/>
            <person name="Celniker S.E."/>
            <person name="Chang J.L."/>
            <person name="Chapple C."/>
            <person name="Chatterji S."/>
            <person name="Chinwalla A."/>
            <person name="Civetta A."/>
            <person name="Clifton S.W."/>
            <person name="Comeron J.M."/>
            <person name="Costello J.C."/>
            <person name="Coyne J.A."/>
            <person name="Daub J."/>
            <person name="David R.G."/>
            <person name="Delcher A.L."/>
            <person name="Delehaunty K."/>
            <person name="Do C.B."/>
            <person name="Ebling H."/>
            <person name="Edwards K."/>
            <person name="Eickbush T."/>
            <person name="Evans J.D."/>
            <person name="Filipski A."/>
            <person name="Findeiss S."/>
            <person name="Freyhult E."/>
            <person name="Fulton L."/>
            <person name="Fulton R."/>
            <person name="Garcia A.C."/>
            <person name="Gardiner A."/>
            <person name="Garfield D.A."/>
            <person name="Garvin B.E."/>
            <person name="Gibson G."/>
            <person name="Gilbert D."/>
            <person name="Gnerre S."/>
            <person name="Godfrey J."/>
            <person name="Good R."/>
            <person name="Gotea V."/>
            <person name="Gravely B."/>
            <person name="Greenberg A.J."/>
            <person name="Griffiths-Jones S."/>
            <person name="Gross S."/>
            <person name="Guigo R."/>
            <person name="Gustafson E.A."/>
            <person name="Haerty W."/>
            <person name="Hahn M.W."/>
            <person name="Halligan D.L."/>
            <person name="Halpern A.L."/>
            <person name="Halter G.M."/>
            <person name="Han M.V."/>
            <person name="Heger A."/>
            <person name="Hillier L."/>
            <person name="Hinrichs A.S."/>
            <person name="Holmes I."/>
            <person name="Hoskins R.A."/>
            <person name="Hubisz M.J."/>
            <person name="Hultmark D."/>
            <person name="Huntley M.A."/>
            <person name="Jaffe D.B."/>
            <person name="Jagadeeshan S."/>
            <person name="Jeck W.R."/>
            <person name="Johnson J."/>
            <person name="Jones C.D."/>
            <person name="Jordan W.C."/>
            <person name="Karpen G.H."/>
            <person name="Kataoka E."/>
            <person name="Keightley P.D."/>
            <person name="Kheradpour P."/>
            <person name="Kirkness E.F."/>
            <person name="Koerich L.B."/>
            <person name="Kristiansen K."/>
            <person name="Kudrna D."/>
            <person name="Kulathinal R.J."/>
            <person name="Kumar S."/>
            <person name="Kwok R."/>
            <person name="Lander E."/>
            <person name="Langley C.H."/>
            <person name="Lapoint R."/>
            <person name="Lazzaro B.P."/>
            <person name="Lee S.J."/>
            <person name="Levesque L."/>
            <person name="Li R."/>
            <person name="Lin C.F."/>
            <person name="Lin M.F."/>
            <person name="Lindblad-Toh K."/>
            <person name="Llopart A."/>
            <person name="Long M."/>
            <person name="Low L."/>
            <person name="Lozovsky E."/>
            <person name="Lu J."/>
            <person name="Luo M."/>
            <person name="Machado C.A."/>
            <person name="Makalowski W."/>
            <person name="Marzo M."/>
            <person name="Matsuda M."/>
            <person name="Matzkin L."/>
            <person name="McAllister B."/>
            <person name="McBride C.S."/>
            <person name="McKernan B."/>
            <person name="McKernan K."/>
            <person name="Mendez-Lago M."/>
            <person name="Minx P."/>
            <person name="Mollenhauer M.U."/>
            <person name="Montooth K."/>
            <person name="Mount S.M."/>
            <person name="Mu X."/>
            <person name="Myers E."/>
            <person name="Negre B."/>
            <person name="Newfeld S."/>
            <person name="Nielsen R."/>
            <person name="Noor M.A."/>
            <person name="O'Grady P."/>
            <person name="Pachter L."/>
            <person name="Papaceit M."/>
            <person name="Parisi M.J."/>
            <person name="Parisi M."/>
            <person name="Parts L."/>
            <person name="Pedersen J.S."/>
            <person name="Pesole G."/>
            <person name="Phillippy A.M."/>
            <person name="Ponting C.P."/>
            <person name="Pop M."/>
            <person name="Porcelli D."/>
            <person name="Powell J.R."/>
            <person name="Prohaska S."/>
            <person name="Pruitt K."/>
            <person name="Puig M."/>
            <person name="Quesneville H."/>
            <person name="Ram K.R."/>
            <person name="Rand D."/>
            <person name="Rasmussen M.D."/>
            <person name="Reed L.K."/>
            <person name="Reenan R."/>
            <person name="Reily A."/>
            <person name="Remington K.A."/>
            <person name="Rieger T.T."/>
            <person name="Ritchie M.G."/>
            <person name="Robin C."/>
            <person name="Rogers Y.H."/>
            <person name="Rohde C."/>
            <person name="Rozas J."/>
            <person name="Rubenfield M.J."/>
            <person name="Ruiz A."/>
            <person name="Russo S."/>
            <person name="Salzberg S.L."/>
            <person name="Sanchez-Gracia A."/>
            <person name="Saranga D.J."/>
            <person name="Sato H."/>
            <person name="Schaeffer S.W."/>
            <person name="Schatz M.C."/>
            <person name="Schlenke T."/>
            <person name="Schwartz R."/>
            <person name="Segarra C."/>
            <person name="Singh R.S."/>
            <person name="Sirot L."/>
            <person name="Sirota M."/>
            <person name="Sisneros N.B."/>
            <person name="Smith C.D."/>
            <person name="Smith T.F."/>
            <person name="Spieth J."/>
            <person name="Stage D.E."/>
            <person name="Stark A."/>
            <person name="Stephan W."/>
            <person name="Strausberg R.L."/>
            <person name="Strempel S."/>
            <person name="Sturgill D."/>
            <person name="Sutton G."/>
            <person name="Sutton G.G."/>
            <person name="Tao W."/>
            <person name="Teichmann S."/>
            <person name="Tobari Y.N."/>
            <person name="Tomimura Y."/>
            <person name="Tsolas J.M."/>
            <person name="Valente V.L."/>
            <person name="Venter E."/>
            <person name="Venter J.C."/>
            <person name="Vicario S."/>
            <person name="Vieira F.G."/>
            <person name="Vilella A.J."/>
            <person name="Villasante A."/>
            <person name="Walenz B."/>
            <person name="Wang J."/>
            <person name="Wasserman M."/>
            <person name="Watts T."/>
            <person name="Wilson D."/>
            <person name="Wilson R.K."/>
            <person name="Wing R.A."/>
            <person name="Wolfner M.F."/>
            <person name="Wong A."/>
            <person name="Wong G.K."/>
            <person name="Wu C.I."/>
            <person name="Wu G."/>
            <person name="Yamamoto D."/>
            <person name="Yang H.P."/>
            <person name="Yang S.P."/>
            <person name="Yorke J.A."/>
            <person name="Yoshida K."/>
            <person name="Zdobnov E."/>
            <person name="Zhang P."/>
            <person name="Zhang Y."/>
            <person name="Zimin A.V."/>
            <person name="Baldwin J."/>
            <person name="Abdouelleil A."/>
            <person name="Abdulkadir J."/>
            <person name="Abebe A."/>
            <person name="Abera B."/>
            <person name="Abreu J."/>
            <person name="Acer S.C."/>
            <person name="Aftuck L."/>
            <person name="Alexander A."/>
            <person name="An P."/>
            <person name="Anderson E."/>
            <person name="Anderson S."/>
            <person name="Arachi H."/>
            <person name="Azer M."/>
            <person name="Bachantsang P."/>
            <person name="Barry A."/>
            <person name="Bayul T."/>
            <person name="Berlin A."/>
            <person name="Bessette D."/>
            <person name="Bloom T."/>
            <person name="Blye J."/>
            <person name="Boguslavskiy L."/>
            <person name="Bonnet C."/>
            <person name="Boukhgalter B."/>
            <person name="Bourzgui I."/>
            <person name="Brown A."/>
            <person name="Cahill P."/>
            <person name="Channer S."/>
            <person name="Cheshatsang Y."/>
            <person name="Chuda L."/>
            <person name="Citroen M."/>
            <person name="Collymore A."/>
            <person name="Cooke P."/>
            <person name="Costello M."/>
            <person name="D'Aco K."/>
            <person name="Daza R."/>
            <person name="De Haan G."/>
            <person name="DeGray S."/>
            <person name="DeMaso C."/>
            <person name="Dhargay N."/>
            <person name="Dooley K."/>
            <person name="Dooley E."/>
            <person name="Doricent M."/>
            <person name="Dorje P."/>
            <person name="Dorjee K."/>
            <person name="Dupes A."/>
            <person name="Elong R."/>
            <person name="Falk J."/>
            <person name="Farina A."/>
            <person name="Faro S."/>
            <person name="Ferguson D."/>
            <person name="Fisher S."/>
            <person name="Foley C.D."/>
            <person name="Franke A."/>
            <person name="Friedrich D."/>
            <person name="Gadbois L."/>
            <person name="Gearin G."/>
            <person name="Gearin C.R."/>
            <person name="Giannoukos G."/>
            <person name="Goode T."/>
            <person name="Graham J."/>
            <person name="Grandbois E."/>
            <person name="Grewal S."/>
            <person name="Gyaltsen K."/>
            <person name="Hafez N."/>
            <person name="Hagos B."/>
            <person name="Hall J."/>
            <person name="Henson C."/>
            <person name="Hollinger A."/>
            <person name="Honan T."/>
            <person name="Huard M.D."/>
            <person name="Hughes L."/>
            <person name="Hurhula B."/>
            <person name="Husby M.E."/>
            <person name="Kamat A."/>
            <person name="Kanga B."/>
            <person name="Kashin S."/>
            <person name="Khazanovich D."/>
            <person name="Kisner P."/>
            <person name="Lance K."/>
            <person name="Lara M."/>
            <person name="Lee W."/>
            <person name="Lennon N."/>
            <person name="Letendre F."/>
            <person name="LeVine R."/>
            <person name="Lipovsky A."/>
            <person name="Liu X."/>
            <person name="Liu J."/>
            <person name="Liu S."/>
            <person name="Lokyitsang T."/>
            <person name="Lokyitsang Y."/>
            <person name="Lubonja R."/>
            <person name="Lui A."/>
            <person name="MacDonald P."/>
            <person name="Magnisalis V."/>
            <person name="Maru K."/>
            <person name="Matthews C."/>
            <person name="McCusker W."/>
            <person name="McDonough S."/>
            <person name="Mehta T."/>
            <person name="Meldrim J."/>
            <person name="Meneus L."/>
            <person name="Mihai O."/>
            <person name="Mihalev A."/>
            <person name="Mihova T."/>
            <person name="Mittelman R."/>
            <person name="Mlenga V."/>
            <person name="Montmayeur A."/>
            <person name="Mulrain L."/>
            <person name="Navidi A."/>
            <person name="Naylor J."/>
            <person name="Negash T."/>
            <person name="Nguyen T."/>
            <person name="Nguyen N."/>
            <person name="Nicol R."/>
            <person name="Norbu C."/>
            <person name="Norbu N."/>
            <person name="Novod N."/>
            <person name="O'Neill B."/>
            <person name="Osman S."/>
            <person name="Markiewicz E."/>
            <person name="Oyono O.L."/>
            <person name="Patti C."/>
            <person name="Phunkhang P."/>
            <person name="Pierre F."/>
            <person name="Priest M."/>
            <person name="Raghuraman S."/>
            <person name="Rege F."/>
            <person name="Reyes R."/>
            <person name="Rise C."/>
            <person name="Rogov P."/>
            <person name="Ross K."/>
            <person name="Ryan E."/>
            <person name="Settipalli S."/>
            <person name="Shea T."/>
            <person name="Sherpa N."/>
            <person name="Shi L."/>
            <person name="Shih D."/>
            <person name="Sparrow T."/>
            <person name="Spaulding J."/>
            <person name="Stalker J."/>
            <person name="Stange-Thomann N."/>
            <person name="Stavropoulos S."/>
            <person name="Stone C."/>
            <person name="Strader C."/>
            <person name="Tesfaye S."/>
            <person name="Thomson T."/>
            <person name="Thoulutsang Y."/>
            <person name="Thoulutsang D."/>
            <person name="Topham K."/>
            <person name="Topping I."/>
            <person name="Tsamla T."/>
            <person name="Vassiliev H."/>
            <person name="Vo A."/>
            <person name="Wangchuk T."/>
            <person name="Wangdi T."/>
            <person name="Weiand M."/>
            <person name="Wilkinson J."/>
            <person name="Wilson A."/>
            <person name="Yadav S."/>
            <person name="Young G."/>
            <person name="Yu Q."/>
            <person name="Zembek L."/>
            <person name="Zhong D."/>
            <person name="Zimmer A."/>
            <person name="Zwirko Z."/>
            <person name="Jaffe D.B."/>
            <person name="Alvarez P."/>
            <person name="Brockman W."/>
            <person name="Butler J."/>
            <person name="Chin C."/>
            <person name="Gnerre S."/>
            <person name="Grabherr M."/>
            <person name="Kleber M."/>
            <person name="Mauceli E."/>
            <person name="MacCallum I."/>
        </authorList>
    </citation>
    <scope>NUCLEOTIDE SEQUENCE [LARGE SCALE GENOMIC DNA]</scope>
    <source>
        <strain evidence="3">Rob3c / Tucson 14021-0248.25</strain>
    </source>
</reference>
<keyword evidence="3" id="KW-1185">Reference proteome</keyword>
<evidence type="ECO:0000256" key="1">
    <source>
        <dbReference type="SAM" id="MobiDB-lite"/>
    </source>
</evidence>
<evidence type="ECO:0000313" key="3">
    <source>
        <dbReference type="Proteomes" id="UP000001292"/>
    </source>
</evidence>